<dbReference type="EMBL" id="CP036287">
    <property type="protein sequence ID" value="QDU66448.1"/>
    <property type="molecule type" value="Genomic_DNA"/>
</dbReference>
<accession>A0A518BHJ6</accession>
<protein>
    <submittedName>
        <fullName evidence="1">Uncharacterized protein</fullName>
    </submittedName>
</protein>
<reference evidence="1 2" key="1">
    <citation type="submission" date="2019-02" db="EMBL/GenBank/DDBJ databases">
        <title>Deep-cultivation of Planctomycetes and their phenomic and genomic characterization uncovers novel biology.</title>
        <authorList>
            <person name="Wiegand S."/>
            <person name="Jogler M."/>
            <person name="Boedeker C."/>
            <person name="Pinto D."/>
            <person name="Vollmers J."/>
            <person name="Rivas-Marin E."/>
            <person name="Kohn T."/>
            <person name="Peeters S.H."/>
            <person name="Heuer A."/>
            <person name="Rast P."/>
            <person name="Oberbeckmann S."/>
            <person name="Bunk B."/>
            <person name="Jeske O."/>
            <person name="Meyerdierks A."/>
            <person name="Storesund J.E."/>
            <person name="Kallscheuer N."/>
            <person name="Luecker S."/>
            <person name="Lage O.M."/>
            <person name="Pohl T."/>
            <person name="Merkel B.J."/>
            <person name="Hornburger P."/>
            <person name="Mueller R.-W."/>
            <person name="Bruemmer F."/>
            <person name="Labrenz M."/>
            <person name="Spormann A.M."/>
            <person name="Op den Camp H."/>
            <person name="Overmann J."/>
            <person name="Amann R."/>
            <person name="Jetten M.S.M."/>
            <person name="Mascher T."/>
            <person name="Medema M.H."/>
            <person name="Devos D.P."/>
            <person name="Kaster A.-K."/>
            <person name="Ovreas L."/>
            <person name="Rohde M."/>
            <person name="Galperin M.Y."/>
            <person name="Jogler C."/>
        </authorList>
    </citation>
    <scope>NUCLEOTIDE SEQUENCE [LARGE SCALE GENOMIC DNA]</scope>
    <source>
        <strain evidence="1 2">Pla133</strain>
    </source>
</reference>
<organism evidence="1 2">
    <name type="scientific">Engelhardtia mirabilis</name>
    <dbReference type="NCBI Taxonomy" id="2528011"/>
    <lineage>
        <taxon>Bacteria</taxon>
        <taxon>Pseudomonadati</taxon>
        <taxon>Planctomycetota</taxon>
        <taxon>Planctomycetia</taxon>
        <taxon>Planctomycetia incertae sedis</taxon>
        <taxon>Engelhardtia</taxon>
    </lineage>
</organism>
<dbReference type="AlphaFoldDB" id="A0A518BHJ6"/>
<sequence length="167" mass="17825" precursor="true">MKSSSWIGAVVLLIALVLAFLFRGVGESTLPELTTLPATPGHLDVRVACTDCGWPELNAFTEQISNLLVRELRVSPADIAHGYPSMMMGGPFGKSAESSLTCPVAAVDLSLIEPALLGAAIESFSWVDDQRQVLVRLSLTDASGQSSSRDLVRSDGRVRWVDTVATP</sequence>
<gene>
    <name evidence="1" type="ORF">Pla133_15220</name>
</gene>
<dbReference type="KEGG" id="pbap:Pla133_15220"/>
<evidence type="ECO:0000313" key="2">
    <source>
        <dbReference type="Proteomes" id="UP000316921"/>
    </source>
</evidence>
<keyword evidence="2" id="KW-1185">Reference proteome</keyword>
<dbReference type="RefSeq" id="WP_145064287.1">
    <property type="nucleotide sequence ID" value="NZ_CP036287.1"/>
</dbReference>
<dbReference type="Proteomes" id="UP000316921">
    <property type="component" value="Chromosome"/>
</dbReference>
<name>A0A518BHJ6_9BACT</name>
<proteinExistence type="predicted"/>
<evidence type="ECO:0000313" key="1">
    <source>
        <dbReference type="EMBL" id="QDU66448.1"/>
    </source>
</evidence>